<evidence type="ECO:0000256" key="1">
    <source>
        <dbReference type="SAM" id="Phobius"/>
    </source>
</evidence>
<dbReference type="EMBL" id="MNYX01000011">
    <property type="protein sequence ID" value="OIP66430.1"/>
    <property type="molecule type" value="Genomic_DNA"/>
</dbReference>
<gene>
    <name evidence="2" type="ORF">AUK15_00495</name>
</gene>
<comment type="caution">
    <text evidence="2">The sequence shown here is derived from an EMBL/GenBank/DDBJ whole genome shotgun (WGS) entry which is preliminary data.</text>
</comment>
<protein>
    <submittedName>
        <fullName evidence="2">Uncharacterized protein</fullName>
    </submittedName>
</protein>
<feature type="transmembrane region" description="Helical" evidence="1">
    <location>
        <begin position="82"/>
        <end position="99"/>
    </location>
</feature>
<sequence>MGSMTNIGGYSNYLWLHKRKPDMYGILEEFKPLTEGQKKKIEIALARELVFSTYEAGAAEEFKIAYGQLKTSEPTSSREWKIIMRRVIVVLGGFYPAILRITKMYREFKLYTKSTARAHT</sequence>
<dbReference type="Proteomes" id="UP000182059">
    <property type="component" value="Unassembled WGS sequence"/>
</dbReference>
<proteinExistence type="predicted"/>
<evidence type="ECO:0000313" key="2">
    <source>
        <dbReference type="EMBL" id="OIP66430.1"/>
    </source>
</evidence>
<keyword evidence="1" id="KW-0812">Transmembrane</keyword>
<dbReference type="AlphaFoldDB" id="A0A1J5GEW1"/>
<evidence type="ECO:0000313" key="3">
    <source>
        <dbReference type="Proteomes" id="UP000182059"/>
    </source>
</evidence>
<organism evidence="2 3">
    <name type="scientific">Candidatus Nomurabacteria bacterium CG2_30_43_9</name>
    <dbReference type="NCBI Taxonomy" id="1805283"/>
    <lineage>
        <taxon>Bacteria</taxon>
        <taxon>Candidatus Nomuraibacteriota</taxon>
    </lineage>
</organism>
<keyword evidence="1" id="KW-1133">Transmembrane helix</keyword>
<reference evidence="2 3" key="1">
    <citation type="journal article" date="2016" name="Environ. Microbiol.">
        <title>Genomic resolution of a cold subsurface aquifer community provides metabolic insights for novel microbes adapted to high CO concentrations.</title>
        <authorList>
            <person name="Probst A.J."/>
            <person name="Castelle C.J."/>
            <person name="Singh A."/>
            <person name="Brown C.T."/>
            <person name="Anantharaman K."/>
            <person name="Sharon I."/>
            <person name="Hug L.A."/>
            <person name="Burstein D."/>
            <person name="Emerson J.B."/>
            <person name="Thomas B.C."/>
            <person name="Banfield J.F."/>
        </authorList>
    </citation>
    <scope>NUCLEOTIDE SEQUENCE [LARGE SCALE GENOMIC DNA]</scope>
    <source>
        <strain evidence="2">CG2_30_43_9</strain>
    </source>
</reference>
<keyword evidence="1" id="KW-0472">Membrane</keyword>
<accession>A0A1J5GEW1</accession>
<name>A0A1J5GEW1_9BACT</name>